<reference evidence="14" key="1">
    <citation type="journal article" date="2018" name="Nat. Microbiol.">
        <title>Leveraging single-cell genomics to expand the fungal tree of life.</title>
        <authorList>
            <person name="Ahrendt S.R."/>
            <person name="Quandt C.A."/>
            <person name="Ciobanu D."/>
            <person name="Clum A."/>
            <person name="Salamov A."/>
            <person name="Andreopoulos B."/>
            <person name="Cheng J.F."/>
            <person name="Woyke T."/>
            <person name="Pelin A."/>
            <person name="Henrissat B."/>
            <person name="Reynolds N.K."/>
            <person name="Benny G.L."/>
            <person name="Smith M.E."/>
            <person name="James T.Y."/>
            <person name="Grigoriev I.V."/>
        </authorList>
    </citation>
    <scope>NUCLEOTIDE SEQUENCE [LARGE SCALE GENOMIC DNA]</scope>
    <source>
        <strain evidence="14">Baker2002</strain>
    </source>
</reference>
<dbReference type="EMBL" id="ML004441">
    <property type="protein sequence ID" value="RKP31507.1"/>
    <property type="molecule type" value="Genomic_DNA"/>
</dbReference>
<dbReference type="GO" id="GO:0003677">
    <property type="term" value="F:DNA binding"/>
    <property type="evidence" value="ECO:0007669"/>
    <property type="project" value="UniProtKB-KW"/>
</dbReference>
<keyword evidence="5" id="KW-0479">Metal-binding</keyword>
<evidence type="ECO:0000256" key="2">
    <source>
        <dbReference type="ARBA" id="ARBA00001946"/>
    </source>
</evidence>
<dbReference type="Pfam" id="PF21180">
    <property type="entry name" value="TOP6A-Spo11_Toprim"/>
    <property type="match status" value="1"/>
</dbReference>
<dbReference type="InterPro" id="IPR036078">
    <property type="entry name" value="Spo11/TopoVI_A_sf"/>
</dbReference>
<keyword evidence="6" id="KW-0460">Magnesium</keyword>
<feature type="region of interest" description="Disordered" evidence="10">
    <location>
        <begin position="364"/>
        <end position="425"/>
    </location>
</feature>
<feature type="compositionally biased region" description="Polar residues" evidence="10">
    <location>
        <begin position="386"/>
        <end position="401"/>
    </location>
</feature>
<dbReference type="OrthoDB" id="5377392at2759"/>
<evidence type="ECO:0000256" key="10">
    <source>
        <dbReference type="SAM" id="MobiDB-lite"/>
    </source>
</evidence>
<evidence type="ECO:0000256" key="1">
    <source>
        <dbReference type="ARBA" id="ARBA00000185"/>
    </source>
</evidence>
<comment type="catalytic activity">
    <reaction evidence="1">
        <text>ATP-dependent breakage, passage and rejoining of double-stranded DNA.</text>
        <dbReference type="EC" id="5.6.2.2"/>
    </reaction>
</comment>
<dbReference type="GO" id="GO:0003918">
    <property type="term" value="F:DNA topoisomerase type II (double strand cut, ATP-hydrolyzing) activity"/>
    <property type="evidence" value="ECO:0007669"/>
    <property type="project" value="UniProtKB-EC"/>
</dbReference>
<dbReference type="InterPro" id="IPR013049">
    <property type="entry name" value="Spo11/TopoVI_A_N"/>
</dbReference>
<sequence length="484" mass="54017">MKHSLKLQALSPKPATIYLDGSREANKVPPTQSDSSKCLIDSDTTSVLDSLWQQLAHQSKSDQETVIALSDSRKRHRNGTLKQPLLLSELGASRYQVSRHRHLVTALRAALCNVKTGGTTTLRDIYYRDVSAFGGKQSNLNLALHLLSRSLSLSLAVDLRILPSPKGLVWGGPLLELDLGTGAAPLSLEYRNCYTLISYVSENTRLSADSCPDVIVVLEKEAVLKSFCDYTRALNPTLKTIVLTGRGFPDTCTKRFLYVLHRAFPSAPVLVFVDSDVYGLRIFWNYVDQIDALLAGVFLLEYEQGQLTISAKERRLLVRLLLLNERLRDVKKHAESDSEVVKKEFKMEPTDEFSELPKTLRKLPTVQDSVKQKYPDSEDPLENPLKNETQTKNQPNQNASPDTADPPFSSLQPVKTTHKLHNARTVHREITRALLLGAKAEMNVLADCPKNPHTLNQYLWSRISTAGTQRCSDASSASCTPERE</sequence>
<dbReference type="Gene3D" id="3.40.1360.10">
    <property type="match status" value="1"/>
</dbReference>
<dbReference type="GO" id="GO:0007131">
    <property type="term" value="P:reciprocal meiotic recombination"/>
    <property type="evidence" value="ECO:0007669"/>
    <property type="project" value="TreeGrafter"/>
</dbReference>
<dbReference type="PANTHER" id="PTHR10848">
    <property type="entry name" value="MEIOTIC RECOMBINATION PROTEIN SPO11"/>
    <property type="match status" value="1"/>
</dbReference>
<evidence type="ECO:0000256" key="7">
    <source>
        <dbReference type="ARBA" id="ARBA00023029"/>
    </source>
</evidence>
<protein>
    <recommendedName>
        <fullName evidence="4">DNA topoisomerase (ATP-hydrolyzing)</fullName>
        <ecNumber evidence="4">5.6.2.2</ecNumber>
    </recommendedName>
</protein>
<feature type="domain" description="Spo11/DNA topoisomerase VI subunit A N-terminal" evidence="11">
    <location>
        <begin position="104"/>
        <end position="154"/>
    </location>
</feature>
<comment type="similarity">
    <text evidence="3">Belongs to the TOP6A family.</text>
</comment>
<dbReference type="Pfam" id="PF04406">
    <property type="entry name" value="TP6A_N"/>
    <property type="match status" value="1"/>
</dbReference>
<dbReference type="GO" id="GO:0005524">
    <property type="term" value="F:ATP binding"/>
    <property type="evidence" value="ECO:0007669"/>
    <property type="project" value="InterPro"/>
</dbReference>
<dbReference type="InterPro" id="IPR002815">
    <property type="entry name" value="Spo11/TopoVI_A"/>
</dbReference>
<dbReference type="PRINTS" id="PR01550">
    <property type="entry name" value="TOP6AFAMILY"/>
</dbReference>
<evidence type="ECO:0000256" key="8">
    <source>
        <dbReference type="ARBA" id="ARBA00023125"/>
    </source>
</evidence>
<evidence type="ECO:0000256" key="9">
    <source>
        <dbReference type="ARBA" id="ARBA00023235"/>
    </source>
</evidence>
<keyword evidence="7" id="KW-0799">Topoisomerase</keyword>
<dbReference type="GO" id="GO:0042138">
    <property type="term" value="P:meiotic DNA double-strand break formation"/>
    <property type="evidence" value="ECO:0007669"/>
    <property type="project" value="TreeGrafter"/>
</dbReference>
<gene>
    <name evidence="13" type="ORF">METBISCDRAFT_26583</name>
</gene>
<evidence type="ECO:0000256" key="6">
    <source>
        <dbReference type="ARBA" id="ARBA00022842"/>
    </source>
</evidence>
<dbReference type="SUPFAM" id="SSF56726">
    <property type="entry name" value="DNA topoisomerase IV, alpha subunit"/>
    <property type="match status" value="1"/>
</dbReference>
<comment type="cofactor">
    <cofactor evidence="2">
        <name>Mg(2+)</name>
        <dbReference type="ChEBI" id="CHEBI:18420"/>
    </cofactor>
</comment>
<evidence type="ECO:0000256" key="3">
    <source>
        <dbReference type="ARBA" id="ARBA00006559"/>
    </source>
</evidence>
<evidence type="ECO:0000313" key="14">
    <source>
        <dbReference type="Proteomes" id="UP000268321"/>
    </source>
</evidence>
<dbReference type="GO" id="GO:0000706">
    <property type="term" value="P:meiotic DNA double-strand break processing"/>
    <property type="evidence" value="ECO:0007669"/>
    <property type="project" value="TreeGrafter"/>
</dbReference>
<dbReference type="EC" id="5.6.2.2" evidence="4"/>
<dbReference type="AlphaFoldDB" id="A0A4P9ZES2"/>
<dbReference type="GO" id="GO:0046872">
    <property type="term" value="F:metal ion binding"/>
    <property type="evidence" value="ECO:0007669"/>
    <property type="project" value="UniProtKB-KW"/>
</dbReference>
<evidence type="ECO:0000313" key="13">
    <source>
        <dbReference type="EMBL" id="RKP31507.1"/>
    </source>
</evidence>
<dbReference type="InterPro" id="IPR034136">
    <property type="entry name" value="TOPRIM_Topo6A/Spo11"/>
</dbReference>
<dbReference type="Proteomes" id="UP000268321">
    <property type="component" value="Unassembled WGS sequence"/>
</dbReference>
<name>A0A4P9ZES2_9ASCO</name>
<feature type="compositionally biased region" description="Basic residues" evidence="10">
    <location>
        <begin position="416"/>
        <end position="425"/>
    </location>
</feature>
<evidence type="ECO:0000259" key="12">
    <source>
        <dbReference type="Pfam" id="PF21180"/>
    </source>
</evidence>
<dbReference type="GO" id="GO:0000228">
    <property type="term" value="C:nuclear chromosome"/>
    <property type="evidence" value="ECO:0007669"/>
    <property type="project" value="TreeGrafter"/>
</dbReference>
<feature type="domain" description="Topoisomerase 6 subunit A/Spo11 TOPRIM" evidence="12">
    <location>
        <begin position="215"/>
        <end position="286"/>
    </location>
</feature>
<keyword evidence="9 13" id="KW-0413">Isomerase</keyword>
<evidence type="ECO:0000256" key="5">
    <source>
        <dbReference type="ARBA" id="ARBA00022723"/>
    </source>
</evidence>
<accession>A0A4P9ZES2</accession>
<proteinExistence type="inferred from homology"/>
<evidence type="ECO:0000259" key="11">
    <source>
        <dbReference type="Pfam" id="PF04406"/>
    </source>
</evidence>
<evidence type="ECO:0000256" key="4">
    <source>
        <dbReference type="ARBA" id="ARBA00012895"/>
    </source>
</evidence>
<keyword evidence="14" id="KW-1185">Reference proteome</keyword>
<organism evidence="13 14">
    <name type="scientific">Metschnikowia bicuspidata</name>
    <dbReference type="NCBI Taxonomy" id="27322"/>
    <lineage>
        <taxon>Eukaryota</taxon>
        <taxon>Fungi</taxon>
        <taxon>Dikarya</taxon>
        <taxon>Ascomycota</taxon>
        <taxon>Saccharomycotina</taxon>
        <taxon>Pichiomycetes</taxon>
        <taxon>Metschnikowiaceae</taxon>
        <taxon>Metschnikowia</taxon>
    </lineage>
</organism>
<keyword evidence="8" id="KW-0238">DNA-binding</keyword>
<dbReference type="PANTHER" id="PTHR10848:SF0">
    <property type="entry name" value="MEIOTIC RECOMBINATION PROTEIN SPO11"/>
    <property type="match status" value="1"/>
</dbReference>